<sequence length="81" mass="9895">MIIMITYQCLFMKYPLMFPALDMIQASSQSVRFLLSFKLYIHRHFILYICSFYNYFFRFKKLIFENVHPKDISKLSLILHS</sequence>
<dbReference type="EMBL" id="GBXM01006431">
    <property type="protein sequence ID" value="JAI02147.1"/>
    <property type="molecule type" value="Transcribed_RNA"/>
</dbReference>
<evidence type="ECO:0000313" key="2">
    <source>
        <dbReference type="EMBL" id="JAI02147.1"/>
    </source>
</evidence>
<accession>A0A0E9XI70</accession>
<organism evidence="2">
    <name type="scientific">Anguilla anguilla</name>
    <name type="common">European freshwater eel</name>
    <name type="synonym">Muraena anguilla</name>
    <dbReference type="NCBI Taxonomy" id="7936"/>
    <lineage>
        <taxon>Eukaryota</taxon>
        <taxon>Metazoa</taxon>
        <taxon>Chordata</taxon>
        <taxon>Craniata</taxon>
        <taxon>Vertebrata</taxon>
        <taxon>Euteleostomi</taxon>
        <taxon>Actinopterygii</taxon>
        <taxon>Neopterygii</taxon>
        <taxon>Teleostei</taxon>
        <taxon>Anguilliformes</taxon>
        <taxon>Anguillidae</taxon>
        <taxon>Anguilla</taxon>
    </lineage>
</organism>
<reference evidence="2" key="2">
    <citation type="journal article" date="2015" name="Fish Shellfish Immunol.">
        <title>Early steps in the European eel (Anguilla anguilla)-Vibrio vulnificus interaction in the gills: Role of the RtxA13 toxin.</title>
        <authorList>
            <person name="Callol A."/>
            <person name="Pajuelo D."/>
            <person name="Ebbesson L."/>
            <person name="Teles M."/>
            <person name="MacKenzie S."/>
            <person name="Amaro C."/>
        </authorList>
    </citation>
    <scope>NUCLEOTIDE SEQUENCE</scope>
</reference>
<keyword evidence="1" id="KW-1133">Transmembrane helix</keyword>
<protein>
    <submittedName>
        <fullName evidence="2">Uncharacterized protein</fullName>
    </submittedName>
</protein>
<name>A0A0E9XI70_ANGAN</name>
<keyword evidence="1" id="KW-0812">Transmembrane</keyword>
<proteinExistence type="predicted"/>
<feature type="transmembrane region" description="Helical" evidence="1">
    <location>
        <begin position="40"/>
        <end position="57"/>
    </location>
</feature>
<dbReference type="AlphaFoldDB" id="A0A0E9XI70"/>
<evidence type="ECO:0000256" key="1">
    <source>
        <dbReference type="SAM" id="Phobius"/>
    </source>
</evidence>
<reference evidence="2" key="1">
    <citation type="submission" date="2014-11" db="EMBL/GenBank/DDBJ databases">
        <authorList>
            <person name="Amaro Gonzalez C."/>
        </authorList>
    </citation>
    <scope>NUCLEOTIDE SEQUENCE</scope>
</reference>
<keyword evidence="1" id="KW-0472">Membrane</keyword>